<organism evidence="6 7">
    <name type="scientific">Pseudoramibacter alactolyticus ATCC 23263</name>
    <dbReference type="NCBI Taxonomy" id="887929"/>
    <lineage>
        <taxon>Bacteria</taxon>
        <taxon>Bacillati</taxon>
        <taxon>Bacillota</taxon>
        <taxon>Clostridia</taxon>
        <taxon>Eubacteriales</taxon>
        <taxon>Eubacteriaceae</taxon>
        <taxon>Pseudoramibacter</taxon>
    </lineage>
</organism>
<dbReference type="AlphaFoldDB" id="E6MFX8"/>
<name>E6MFX8_9FIRM</name>
<accession>E6MFX8</accession>
<evidence type="ECO:0000256" key="5">
    <source>
        <dbReference type="SAM" id="Phobius"/>
    </source>
</evidence>
<keyword evidence="3 5" id="KW-1133">Transmembrane helix</keyword>
<evidence type="ECO:0000256" key="2">
    <source>
        <dbReference type="ARBA" id="ARBA00022692"/>
    </source>
</evidence>
<reference evidence="6 7" key="1">
    <citation type="submission" date="2010-12" db="EMBL/GenBank/DDBJ databases">
        <authorList>
            <person name="Muzny D."/>
            <person name="Qin X."/>
            <person name="Deng J."/>
            <person name="Jiang H."/>
            <person name="Liu Y."/>
            <person name="Qu J."/>
            <person name="Song X.-Z."/>
            <person name="Zhang L."/>
            <person name="Thornton R."/>
            <person name="Coyle M."/>
            <person name="Francisco L."/>
            <person name="Jackson L."/>
            <person name="Javaid M."/>
            <person name="Korchina V."/>
            <person name="Kovar C."/>
            <person name="Mata R."/>
            <person name="Mathew T."/>
            <person name="Ngo R."/>
            <person name="Nguyen L."/>
            <person name="Nguyen N."/>
            <person name="Okwuonu G."/>
            <person name="Ongeri F."/>
            <person name="Pham C."/>
            <person name="Simmons D."/>
            <person name="Wilczek-Boney K."/>
            <person name="Hale W."/>
            <person name="Jakkamsetti A."/>
            <person name="Pham P."/>
            <person name="Ruth R."/>
            <person name="San Lucas F."/>
            <person name="Warren J."/>
            <person name="Zhang J."/>
            <person name="Zhao Z."/>
            <person name="Zhou C."/>
            <person name="Zhu D."/>
            <person name="Lee S."/>
            <person name="Bess C."/>
            <person name="Blankenburg K."/>
            <person name="Forbes L."/>
            <person name="Fu Q."/>
            <person name="Gubbala S."/>
            <person name="Hirani K."/>
            <person name="Jayaseelan J.C."/>
            <person name="Lara F."/>
            <person name="Munidasa M."/>
            <person name="Palculict T."/>
            <person name="Patil S."/>
            <person name="Pu L.-L."/>
            <person name="Saada N."/>
            <person name="Tang L."/>
            <person name="Weissenberger G."/>
            <person name="Zhu Y."/>
            <person name="Hemphill L."/>
            <person name="Shang Y."/>
            <person name="Youmans B."/>
            <person name="Ayvaz T."/>
            <person name="Ross M."/>
            <person name="Santibanez J."/>
            <person name="Aqrawi P."/>
            <person name="Gross S."/>
            <person name="Joshi V."/>
            <person name="Fowler G."/>
            <person name="Nazareth L."/>
            <person name="Reid J."/>
            <person name="Worley K."/>
            <person name="Petrosino J."/>
            <person name="Highlander S."/>
            <person name="Gibbs R."/>
        </authorList>
    </citation>
    <scope>NUCLEOTIDE SEQUENCE [LARGE SCALE GENOMIC DNA]</scope>
    <source>
        <strain evidence="6 7">ATCC 23263</strain>
    </source>
</reference>
<dbReference type="HOGENOM" id="CLU_1516632_0_0_9"/>
<comment type="caution">
    <text evidence="6">The sequence shown here is derived from an EMBL/GenBank/DDBJ whole genome shotgun (WGS) entry which is preliminary data.</text>
</comment>
<dbReference type="Proteomes" id="UP000004754">
    <property type="component" value="Unassembled WGS sequence"/>
</dbReference>
<feature type="transmembrane region" description="Helical" evidence="5">
    <location>
        <begin position="58"/>
        <end position="77"/>
    </location>
</feature>
<gene>
    <name evidence="6" type="ORF">HMP0721_0911</name>
</gene>
<feature type="transmembrane region" description="Helical" evidence="5">
    <location>
        <begin position="20"/>
        <end position="51"/>
    </location>
</feature>
<dbReference type="EMBL" id="AEQN01000015">
    <property type="protein sequence ID" value="EFV02013.1"/>
    <property type="molecule type" value="Genomic_DNA"/>
</dbReference>
<keyword evidence="2 5" id="KW-0812">Transmembrane</keyword>
<keyword evidence="4 5" id="KW-0472">Membrane</keyword>
<dbReference type="OrthoDB" id="3730291at2"/>
<evidence type="ECO:0000256" key="3">
    <source>
        <dbReference type="ARBA" id="ARBA00022989"/>
    </source>
</evidence>
<dbReference type="STRING" id="887929.HMP0721_0911"/>
<dbReference type="GO" id="GO:0005886">
    <property type="term" value="C:plasma membrane"/>
    <property type="evidence" value="ECO:0007669"/>
    <property type="project" value="UniProtKB-ARBA"/>
</dbReference>
<keyword evidence="7" id="KW-1185">Reference proteome</keyword>
<dbReference type="InterPro" id="IPR003339">
    <property type="entry name" value="ABC/ECF_trnsptr_transmembrane"/>
</dbReference>
<evidence type="ECO:0000313" key="7">
    <source>
        <dbReference type="Proteomes" id="UP000004754"/>
    </source>
</evidence>
<sequence length="177" mass="20264">MSGLQLCKDSFVPMNPLSKVAAFFLASMIMLSSGETIVENLVITIMLLLLLNTKKYSVFCRFLLVSLVFTILDYAVITFRLPGILFIVAKFGKIFLPTLMGFYILSKETNSLEFMACFHHFKVPASFQIPFVVMMRFIPSVQETVGNVMTALKIKGLTKKYFLDIRSLRWNIWLCLY</sequence>
<dbReference type="RefSeq" id="WP_006598335.1">
    <property type="nucleotide sequence ID" value="NZ_GL622359.1"/>
</dbReference>
<protein>
    <recommendedName>
        <fullName evidence="8">Cobalt transport protein</fullName>
    </recommendedName>
</protein>
<dbReference type="CDD" id="cd16914">
    <property type="entry name" value="EcfT"/>
    <property type="match status" value="1"/>
</dbReference>
<feature type="transmembrane region" description="Helical" evidence="5">
    <location>
        <begin position="83"/>
        <end position="105"/>
    </location>
</feature>
<evidence type="ECO:0000256" key="1">
    <source>
        <dbReference type="ARBA" id="ARBA00004141"/>
    </source>
</evidence>
<evidence type="ECO:0008006" key="8">
    <source>
        <dbReference type="Google" id="ProtNLM"/>
    </source>
</evidence>
<proteinExistence type="predicted"/>
<comment type="subcellular location">
    <subcellularLocation>
        <location evidence="1">Membrane</location>
        <topology evidence="1">Multi-pass membrane protein</topology>
    </subcellularLocation>
</comment>
<evidence type="ECO:0000313" key="6">
    <source>
        <dbReference type="EMBL" id="EFV02013.1"/>
    </source>
</evidence>
<evidence type="ECO:0000256" key="4">
    <source>
        <dbReference type="ARBA" id="ARBA00023136"/>
    </source>
</evidence>